<evidence type="ECO:0000256" key="3">
    <source>
        <dbReference type="ARBA" id="ARBA00022723"/>
    </source>
</evidence>
<name>A0ABQ4U5G9_9HYPH</name>
<evidence type="ECO:0000256" key="6">
    <source>
        <dbReference type="PROSITE-ProRule" id="PRU00433"/>
    </source>
</evidence>
<keyword evidence="7" id="KW-0732">Signal</keyword>
<dbReference type="PANTHER" id="PTHR33751:SF9">
    <property type="entry name" value="CYTOCHROME C4"/>
    <property type="match status" value="1"/>
</dbReference>
<dbReference type="RefSeq" id="WP_238184157.1">
    <property type="nucleotide sequence ID" value="NZ_BPRB01000227.1"/>
</dbReference>
<evidence type="ECO:0000259" key="8">
    <source>
        <dbReference type="PROSITE" id="PS51007"/>
    </source>
</evidence>
<accession>A0ABQ4U5G9</accession>
<sequence>MIRLSVLALLLALAPACAQAGDAGAGRKRASACQACHGMDGLSKLPEAPNLAGQVEIYLVKALGEYRDGTRKNEVMNVVAKDLSDTDIANLAAYYGGLQIEVLPPG</sequence>
<dbReference type="EMBL" id="BPRB01000227">
    <property type="protein sequence ID" value="GJE61598.1"/>
    <property type="molecule type" value="Genomic_DNA"/>
</dbReference>
<feature type="chain" id="PRO_5046968440" description="Cytochrome c domain-containing protein" evidence="7">
    <location>
        <begin position="21"/>
        <end position="106"/>
    </location>
</feature>
<evidence type="ECO:0000256" key="5">
    <source>
        <dbReference type="ARBA" id="ARBA00023004"/>
    </source>
</evidence>
<dbReference type="InterPro" id="IPR050597">
    <property type="entry name" value="Cytochrome_c_Oxidase_Subunit"/>
</dbReference>
<dbReference type="Pfam" id="PF00034">
    <property type="entry name" value="Cytochrom_C"/>
    <property type="match status" value="1"/>
</dbReference>
<protein>
    <recommendedName>
        <fullName evidence="8">Cytochrome c domain-containing protein</fullName>
    </recommendedName>
</protein>
<organism evidence="9 10">
    <name type="scientific">Methylobacterium trifolii</name>
    <dbReference type="NCBI Taxonomy" id="1003092"/>
    <lineage>
        <taxon>Bacteria</taxon>
        <taxon>Pseudomonadati</taxon>
        <taxon>Pseudomonadota</taxon>
        <taxon>Alphaproteobacteria</taxon>
        <taxon>Hyphomicrobiales</taxon>
        <taxon>Methylobacteriaceae</taxon>
        <taxon>Methylobacterium</taxon>
    </lineage>
</organism>
<proteinExistence type="predicted"/>
<feature type="domain" description="Cytochrome c" evidence="8">
    <location>
        <begin position="21"/>
        <end position="99"/>
    </location>
</feature>
<keyword evidence="1" id="KW-0813">Transport</keyword>
<dbReference type="SUPFAM" id="SSF46626">
    <property type="entry name" value="Cytochrome c"/>
    <property type="match status" value="1"/>
</dbReference>
<gene>
    <name evidence="9" type="ORF">MPOCJGCO_3720</name>
</gene>
<comment type="caution">
    <text evidence="9">The sequence shown here is derived from an EMBL/GenBank/DDBJ whole genome shotgun (WGS) entry which is preliminary data.</text>
</comment>
<evidence type="ECO:0000256" key="4">
    <source>
        <dbReference type="ARBA" id="ARBA00022982"/>
    </source>
</evidence>
<dbReference type="PROSITE" id="PS51007">
    <property type="entry name" value="CYTC"/>
    <property type="match status" value="1"/>
</dbReference>
<keyword evidence="5 6" id="KW-0408">Iron</keyword>
<evidence type="ECO:0000256" key="7">
    <source>
        <dbReference type="SAM" id="SignalP"/>
    </source>
</evidence>
<evidence type="ECO:0000313" key="9">
    <source>
        <dbReference type="EMBL" id="GJE61598.1"/>
    </source>
</evidence>
<dbReference type="PANTHER" id="PTHR33751">
    <property type="entry name" value="CBB3-TYPE CYTOCHROME C OXIDASE SUBUNIT FIXP"/>
    <property type="match status" value="1"/>
</dbReference>
<feature type="signal peptide" evidence="7">
    <location>
        <begin position="1"/>
        <end position="20"/>
    </location>
</feature>
<keyword evidence="3 6" id="KW-0479">Metal-binding</keyword>
<evidence type="ECO:0000313" key="10">
    <source>
        <dbReference type="Proteomes" id="UP001055057"/>
    </source>
</evidence>
<keyword evidence="2 6" id="KW-0349">Heme</keyword>
<reference evidence="9" key="1">
    <citation type="journal article" date="2021" name="Front. Microbiol.">
        <title>Comprehensive Comparative Genomics and Phenotyping of Methylobacterium Species.</title>
        <authorList>
            <person name="Alessa O."/>
            <person name="Ogura Y."/>
            <person name="Fujitani Y."/>
            <person name="Takami H."/>
            <person name="Hayashi T."/>
            <person name="Sahin N."/>
            <person name="Tani A."/>
        </authorList>
    </citation>
    <scope>NUCLEOTIDE SEQUENCE</scope>
    <source>
        <strain evidence="9">DSM 23632</strain>
    </source>
</reference>
<evidence type="ECO:0000256" key="1">
    <source>
        <dbReference type="ARBA" id="ARBA00022448"/>
    </source>
</evidence>
<dbReference type="InterPro" id="IPR036909">
    <property type="entry name" value="Cyt_c-like_dom_sf"/>
</dbReference>
<dbReference type="Proteomes" id="UP001055057">
    <property type="component" value="Unassembled WGS sequence"/>
</dbReference>
<evidence type="ECO:0000256" key="2">
    <source>
        <dbReference type="ARBA" id="ARBA00022617"/>
    </source>
</evidence>
<reference evidence="9" key="2">
    <citation type="submission" date="2021-08" db="EMBL/GenBank/DDBJ databases">
        <authorList>
            <person name="Tani A."/>
            <person name="Ola A."/>
            <person name="Ogura Y."/>
            <person name="Katsura K."/>
            <person name="Hayashi T."/>
        </authorList>
    </citation>
    <scope>NUCLEOTIDE SEQUENCE</scope>
    <source>
        <strain evidence="9">DSM 23632</strain>
    </source>
</reference>
<keyword evidence="10" id="KW-1185">Reference proteome</keyword>
<dbReference type="Gene3D" id="1.10.760.10">
    <property type="entry name" value="Cytochrome c-like domain"/>
    <property type="match status" value="1"/>
</dbReference>
<dbReference type="InterPro" id="IPR009056">
    <property type="entry name" value="Cyt_c-like_dom"/>
</dbReference>
<keyword evidence="4" id="KW-0249">Electron transport</keyword>